<name>A4CMJ4_ROBBH</name>
<proteinExistence type="inferred from homology"/>
<dbReference type="Proteomes" id="UP000009049">
    <property type="component" value="Chromosome"/>
</dbReference>
<comment type="similarity">
    <text evidence="1 3 4">Belongs to the GrpE family.</text>
</comment>
<dbReference type="STRING" id="313596.RB2501_11187"/>
<dbReference type="PRINTS" id="PR00773">
    <property type="entry name" value="GRPEPROTEIN"/>
</dbReference>
<dbReference type="KEGG" id="rbi:RB2501_11187"/>
<evidence type="ECO:0000256" key="5">
    <source>
        <dbReference type="SAM" id="MobiDB-lite"/>
    </source>
</evidence>
<dbReference type="OrthoDB" id="9812586at2"/>
<dbReference type="GO" id="GO:0005737">
    <property type="term" value="C:cytoplasm"/>
    <property type="evidence" value="ECO:0007669"/>
    <property type="project" value="UniProtKB-SubCell"/>
</dbReference>
<evidence type="ECO:0000313" key="7">
    <source>
        <dbReference type="Proteomes" id="UP000009049"/>
    </source>
</evidence>
<feature type="compositionally biased region" description="Basic and acidic residues" evidence="5">
    <location>
        <begin position="15"/>
        <end position="32"/>
    </location>
</feature>
<dbReference type="PANTHER" id="PTHR21237">
    <property type="entry name" value="GRPE PROTEIN"/>
    <property type="match status" value="1"/>
</dbReference>
<dbReference type="RefSeq" id="WP_015754207.1">
    <property type="nucleotide sequence ID" value="NC_013222.1"/>
</dbReference>
<keyword evidence="3" id="KW-0346">Stress response</keyword>
<dbReference type="SUPFAM" id="SSF58014">
    <property type="entry name" value="Coiled-coil domain of nucleotide exchange factor GrpE"/>
    <property type="match status" value="1"/>
</dbReference>
<dbReference type="InterPro" id="IPR000740">
    <property type="entry name" value="GrpE"/>
</dbReference>
<dbReference type="GO" id="GO:0051087">
    <property type="term" value="F:protein-folding chaperone binding"/>
    <property type="evidence" value="ECO:0007669"/>
    <property type="project" value="InterPro"/>
</dbReference>
<comment type="subunit">
    <text evidence="3">Homodimer.</text>
</comment>
<dbReference type="PANTHER" id="PTHR21237:SF23">
    <property type="entry name" value="GRPE PROTEIN HOMOLOG, MITOCHONDRIAL"/>
    <property type="match status" value="1"/>
</dbReference>
<keyword evidence="3" id="KW-0963">Cytoplasm</keyword>
<accession>A4CMJ4</accession>
<evidence type="ECO:0000256" key="1">
    <source>
        <dbReference type="ARBA" id="ARBA00009054"/>
    </source>
</evidence>
<dbReference type="Pfam" id="PF01025">
    <property type="entry name" value="GrpE"/>
    <property type="match status" value="1"/>
</dbReference>
<evidence type="ECO:0000256" key="4">
    <source>
        <dbReference type="RuleBase" id="RU004478"/>
    </source>
</evidence>
<organism evidence="6 7">
    <name type="scientific">Robiginitalea biformata (strain ATCC BAA-864 / DSM 15991 / KCTC 12146 / HTCC2501)</name>
    <dbReference type="NCBI Taxonomy" id="313596"/>
    <lineage>
        <taxon>Bacteria</taxon>
        <taxon>Pseudomonadati</taxon>
        <taxon>Bacteroidota</taxon>
        <taxon>Flavobacteriia</taxon>
        <taxon>Flavobacteriales</taxon>
        <taxon>Flavobacteriaceae</taxon>
        <taxon>Robiginitalea</taxon>
    </lineage>
</organism>
<dbReference type="SUPFAM" id="SSF51064">
    <property type="entry name" value="Head domain of nucleotide exchange factor GrpE"/>
    <property type="match status" value="1"/>
</dbReference>
<dbReference type="GO" id="GO:0000774">
    <property type="term" value="F:adenyl-nucleotide exchange factor activity"/>
    <property type="evidence" value="ECO:0007669"/>
    <property type="project" value="InterPro"/>
</dbReference>
<dbReference type="HOGENOM" id="CLU_057217_5_2_10"/>
<dbReference type="EMBL" id="CP001712">
    <property type="protein sequence ID" value="EAR14886.1"/>
    <property type="molecule type" value="Genomic_DNA"/>
</dbReference>
<comment type="subcellular location">
    <subcellularLocation>
        <location evidence="3">Cytoplasm</location>
    </subcellularLocation>
</comment>
<dbReference type="Gene3D" id="2.30.22.10">
    <property type="entry name" value="Head domain of nucleotide exchange factor GrpE"/>
    <property type="match status" value="1"/>
</dbReference>
<evidence type="ECO:0000313" key="6">
    <source>
        <dbReference type="EMBL" id="EAR14886.1"/>
    </source>
</evidence>
<gene>
    <name evidence="3" type="primary">grpE</name>
    <name evidence="6" type="ordered locus">RB2501_11187</name>
</gene>
<evidence type="ECO:0000256" key="3">
    <source>
        <dbReference type="HAMAP-Rule" id="MF_01151"/>
    </source>
</evidence>
<dbReference type="GO" id="GO:0051082">
    <property type="term" value="F:unfolded protein binding"/>
    <property type="evidence" value="ECO:0007669"/>
    <property type="project" value="TreeGrafter"/>
</dbReference>
<dbReference type="Gene3D" id="3.90.20.20">
    <property type="match status" value="1"/>
</dbReference>
<dbReference type="CDD" id="cd00446">
    <property type="entry name" value="GrpE"/>
    <property type="match status" value="1"/>
</dbReference>
<dbReference type="GO" id="GO:0042803">
    <property type="term" value="F:protein homodimerization activity"/>
    <property type="evidence" value="ECO:0007669"/>
    <property type="project" value="InterPro"/>
</dbReference>
<keyword evidence="7" id="KW-1185">Reference proteome</keyword>
<protein>
    <recommendedName>
        <fullName evidence="3">Protein GrpE</fullName>
    </recommendedName>
    <alternativeName>
        <fullName evidence="3">HSP-70 cofactor</fullName>
    </alternativeName>
</protein>
<evidence type="ECO:0000256" key="2">
    <source>
        <dbReference type="ARBA" id="ARBA00023186"/>
    </source>
</evidence>
<dbReference type="InterPro" id="IPR013805">
    <property type="entry name" value="GrpE_CC"/>
</dbReference>
<reference evidence="6 7" key="1">
    <citation type="journal article" date="2009" name="J. Bacteriol.">
        <title>Complete genome sequence of Robiginitalea biformata HTCC2501.</title>
        <authorList>
            <person name="Oh H.M."/>
            <person name="Giovannoni S.J."/>
            <person name="Lee K."/>
            <person name="Ferriera S."/>
            <person name="Johnson J."/>
            <person name="Cho J.C."/>
        </authorList>
    </citation>
    <scope>NUCLEOTIDE SEQUENCE [LARGE SCALE GENOMIC DNA]</scope>
    <source>
        <strain evidence="7">ATCC BAA-864 / HTCC2501 / KCTC 12146</strain>
    </source>
</reference>
<sequence length="196" mass="21873">MSKDIDQQEDLQAEQQEREIDQQDAAEARDASGEGGDASQDKQEEEAGELESLQKELTAEKEKFLRLFAEFENFRKRTARERTDMFRTAGQDVIVSLLPVLDDFDRAMKELNKSGDEAALQGVALIHNKFKETLKSKGLEEISVAEGDTFDADVHEAVTQIPAPDKSLKGKVVDVIEKGFTLGDRVIRHPKVVVGN</sequence>
<dbReference type="eggNOG" id="COG0576">
    <property type="taxonomic scope" value="Bacteria"/>
</dbReference>
<feature type="region of interest" description="Disordered" evidence="5">
    <location>
        <begin position="1"/>
        <end position="55"/>
    </location>
</feature>
<dbReference type="GO" id="GO:0006457">
    <property type="term" value="P:protein folding"/>
    <property type="evidence" value="ECO:0007669"/>
    <property type="project" value="InterPro"/>
</dbReference>
<dbReference type="InterPro" id="IPR009012">
    <property type="entry name" value="GrpE_head"/>
</dbReference>
<comment type="function">
    <text evidence="3">Participates actively in the response to hyperosmotic and heat shock by preventing the aggregation of stress-denatured proteins, in association with DnaK and GrpE. It is the nucleotide exchange factor for DnaK and may function as a thermosensor. Unfolded proteins bind initially to DnaJ; upon interaction with the DnaJ-bound protein, DnaK hydrolyzes its bound ATP, resulting in the formation of a stable complex. GrpE releases ADP from DnaK; ATP binding to DnaK triggers the release of the substrate protein, thus completing the reaction cycle. Several rounds of ATP-dependent interactions between DnaJ, DnaK and GrpE are required for fully efficient folding.</text>
</comment>
<dbReference type="HAMAP" id="MF_01151">
    <property type="entry name" value="GrpE"/>
    <property type="match status" value="1"/>
</dbReference>
<keyword evidence="2 3" id="KW-0143">Chaperone</keyword>
<dbReference type="AlphaFoldDB" id="A4CMJ4"/>